<feature type="non-terminal residue" evidence="2">
    <location>
        <position position="256"/>
    </location>
</feature>
<dbReference type="InterPro" id="IPR011040">
    <property type="entry name" value="Sialidase"/>
</dbReference>
<feature type="non-terminal residue" evidence="2">
    <location>
        <position position="1"/>
    </location>
</feature>
<feature type="domain" description="Sialidase" evidence="1">
    <location>
        <begin position="43"/>
        <end position="256"/>
    </location>
</feature>
<name>K2ND92_TRYCR</name>
<dbReference type="OrthoDB" id="251788at2759"/>
<dbReference type="AlphaFoldDB" id="K2ND92"/>
<reference evidence="2 3" key="1">
    <citation type="journal article" date="2012" name="BMC Genomics">
        <title>Comparative genomic analysis of human infective Trypanosoma cruzi lineages with the bat-restricted subspecies T. cruzi marinkellei.</title>
        <authorList>
            <person name="Franzen O."/>
            <person name="Talavera-Lopez C."/>
            <person name="Ochaya S."/>
            <person name="Butler C.E."/>
            <person name="Messenger L.A."/>
            <person name="Lewis M.D."/>
            <person name="Llewellyn M.S."/>
            <person name="Marinkelle C.J."/>
            <person name="Tyler K.M."/>
            <person name="Miles M.A."/>
            <person name="Andersson B."/>
        </authorList>
    </citation>
    <scope>NUCLEOTIDE SEQUENCE [LARGE SCALE GENOMIC DNA]</scope>
    <source>
        <strain evidence="2 3">B7</strain>
    </source>
</reference>
<evidence type="ECO:0000313" key="2">
    <source>
        <dbReference type="EMBL" id="EKF27012.1"/>
    </source>
</evidence>
<dbReference type="EMBL" id="AHKC01019426">
    <property type="protein sequence ID" value="EKF27012.1"/>
    <property type="molecule type" value="Genomic_DNA"/>
</dbReference>
<dbReference type="Pfam" id="PF13859">
    <property type="entry name" value="BNR_3"/>
    <property type="match status" value="1"/>
</dbReference>
<dbReference type="CDD" id="cd15482">
    <property type="entry name" value="Sialidase_non-viral"/>
    <property type="match status" value="1"/>
</dbReference>
<dbReference type="SUPFAM" id="SSF50939">
    <property type="entry name" value="Sialidases"/>
    <property type="match status" value="1"/>
</dbReference>
<dbReference type="InterPro" id="IPR036278">
    <property type="entry name" value="Sialidase_sf"/>
</dbReference>
<keyword evidence="3" id="KW-1185">Reference proteome</keyword>
<organism evidence="2 3">
    <name type="scientific">Trypanosoma cruzi marinkellei</name>
    <dbReference type="NCBI Taxonomy" id="85056"/>
    <lineage>
        <taxon>Eukaryota</taxon>
        <taxon>Discoba</taxon>
        <taxon>Euglenozoa</taxon>
        <taxon>Kinetoplastea</taxon>
        <taxon>Metakinetoplastina</taxon>
        <taxon>Trypanosomatida</taxon>
        <taxon>Trypanosomatidae</taxon>
        <taxon>Trypanosoma</taxon>
        <taxon>Schizotrypanum</taxon>
    </lineage>
</organism>
<dbReference type="Gene3D" id="2.120.10.10">
    <property type="match status" value="1"/>
</dbReference>
<evidence type="ECO:0000259" key="1">
    <source>
        <dbReference type="Pfam" id="PF13859"/>
    </source>
</evidence>
<protein>
    <submittedName>
        <fullName evidence="2">Trans-sialidase, putative</fullName>
    </submittedName>
</protein>
<gene>
    <name evidence="2" type="ORF">MOQ_009275</name>
</gene>
<sequence>CCGGGAVPTETSNSRDKIIFKGKDSFSDAENADLKQEFHSFRAPSLVYMNGVVVATVEAHYINNTDQKSCVSIAAKSMKSNGGKWTEGTAIVFDHYDVNIDRLLSPTTLVKDNDYETTALVGGYGASTTPLTELGDKYWMPRMADGEVKNGRKETENKQFEWQSRSTSEVPYFFWEGNSTNRNRFKQFLGGGGAGIKMDDGPYVLPIQAVKNDGTKVSLVILAKRTTDRWEFSKDTSPAGCIQPAVLEWKEKELLM</sequence>
<dbReference type="Proteomes" id="UP000007350">
    <property type="component" value="Unassembled WGS sequence"/>
</dbReference>
<proteinExistence type="predicted"/>
<accession>K2ND92</accession>
<evidence type="ECO:0000313" key="3">
    <source>
        <dbReference type="Proteomes" id="UP000007350"/>
    </source>
</evidence>
<comment type="caution">
    <text evidence="2">The sequence shown here is derived from an EMBL/GenBank/DDBJ whole genome shotgun (WGS) entry which is preliminary data.</text>
</comment>